<reference evidence="6 7" key="1">
    <citation type="submission" date="2024-02" db="EMBL/GenBank/DDBJ databases">
        <title>High-quality chromosome-scale genome assembly of Pensacola bahiagrass (Paspalum notatum Flugge var. saurae).</title>
        <authorList>
            <person name="Vega J.M."/>
            <person name="Podio M."/>
            <person name="Orjuela J."/>
            <person name="Siena L.A."/>
            <person name="Pessino S.C."/>
            <person name="Combes M.C."/>
            <person name="Mariac C."/>
            <person name="Albertini E."/>
            <person name="Pupilli F."/>
            <person name="Ortiz J.P.A."/>
            <person name="Leblanc O."/>
        </authorList>
    </citation>
    <scope>NUCLEOTIDE SEQUENCE [LARGE SCALE GENOMIC DNA]</scope>
    <source>
        <strain evidence="6">R1</strain>
        <tissue evidence="6">Leaf</tissue>
    </source>
</reference>
<accession>A0AAQ3SFQ7</accession>
<feature type="domain" description="Bifunctional inhibitor/plant lipid transfer protein/seed storage helical" evidence="5">
    <location>
        <begin position="24"/>
        <end position="89"/>
    </location>
</feature>
<dbReference type="PANTHER" id="PTHR33214">
    <property type="entry name" value="BIFUNCTIONAL INHIBITOR/LIPID-TRANSFER PROTEIN/SEED STORAGE 2S ALBUMIN SUPERFAMILY PROTEIN"/>
    <property type="match status" value="1"/>
</dbReference>
<evidence type="ECO:0000256" key="4">
    <source>
        <dbReference type="SAM" id="SignalP"/>
    </source>
</evidence>
<keyword evidence="7" id="KW-1185">Reference proteome</keyword>
<evidence type="ECO:0000313" key="6">
    <source>
        <dbReference type="EMBL" id="WVZ55148.1"/>
    </source>
</evidence>
<evidence type="ECO:0000313" key="7">
    <source>
        <dbReference type="Proteomes" id="UP001341281"/>
    </source>
</evidence>
<dbReference type="GO" id="GO:0008289">
    <property type="term" value="F:lipid binding"/>
    <property type="evidence" value="ECO:0007669"/>
    <property type="project" value="UniProtKB-KW"/>
</dbReference>
<keyword evidence="4" id="KW-0732">Signal</keyword>
<dbReference type="Proteomes" id="UP001341281">
    <property type="component" value="Chromosome 02"/>
</dbReference>
<dbReference type="InterPro" id="IPR036312">
    <property type="entry name" value="Bifun_inhib/LTP/seed_sf"/>
</dbReference>
<keyword evidence="2" id="KW-0813">Transport</keyword>
<dbReference type="InterPro" id="IPR016140">
    <property type="entry name" value="Bifunc_inhib/LTP/seed_store"/>
</dbReference>
<dbReference type="InterPro" id="IPR033872">
    <property type="entry name" value="nsLTP2"/>
</dbReference>
<evidence type="ECO:0000259" key="5">
    <source>
        <dbReference type="SMART" id="SM00499"/>
    </source>
</evidence>
<dbReference type="EMBL" id="CP144746">
    <property type="protein sequence ID" value="WVZ55148.1"/>
    <property type="molecule type" value="Genomic_DNA"/>
</dbReference>
<evidence type="ECO:0000256" key="3">
    <source>
        <dbReference type="ARBA" id="ARBA00023121"/>
    </source>
</evidence>
<feature type="signal peptide" evidence="4">
    <location>
        <begin position="1"/>
        <end position="21"/>
    </location>
</feature>
<protein>
    <recommendedName>
        <fullName evidence="5">Bifunctional inhibitor/plant lipid transfer protein/seed storage helical domain-containing protein</fullName>
    </recommendedName>
</protein>
<name>A0AAQ3SFQ7_PASNO</name>
<evidence type="ECO:0000256" key="1">
    <source>
        <dbReference type="ARBA" id="ARBA00009707"/>
    </source>
</evidence>
<comment type="similarity">
    <text evidence="1">Belongs to the plant LTP family. B11E subfamily.</text>
</comment>
<dbReference type="PANTHER" id="PTHR33214:SF50">
    <property type="entry name" value="LIPID-TRANSFER PROTEIN 2G, PUTATIVE, EXPRESSED-RELATED"/>
    <property type="match status" value="1"/>
</dbReference>
<dbReference type="AlphaFoldDB" id="A0AAQ3SFQ7"/>
<dbReference type="SUPFAM" id="SSF47699">
    <property type="entry name" value="Bifunctional inhibitor/lipid-transfer protein/seed storage 2S albumin"/>
    <property type="match status" value="1"/>
</dbReference>
<dbReference type="CDD" id="cd01959">
    <property type="entry name" value="nsLTP2"/>
    <property type="match status" value="1"/>
</dbReference>
<dbReference type="GO" id="GO:0006869">
    <property type="term" value="P:lipid transport"/>
    <property type="evidence" value="ECO:0007669"/>
    <property type="project" value="InterPro"/>
</dbReference>
<evidence type="ECO:0000256" key="2">
    <source>
        <dbReference type="ARBA" id="ARBA00022448"/>
    </source>
</evidence>
<proteinExistence type="inferred from homology"/>
<sequence>MKVAVCAALLLLAVMTPAASAATCDLSQLSPCAPALFNGAAATASCCSSLRAQQSCFCQYAKNPAYARYISSPNARKIISSCGLSVPRC</sequence>
<gene>
    <name evidence="6" type="ORF">U9M48_005848</name>
</gene>
<organism evidence="6 7">
    <name type="scientific">Paspalum notatum var. saurae</name>
    <dbReference type="NCBI Taxonomy" id="547442"/>
    <lineage>
        <taxon>Eukaryota</taxon>
        <taxon>Viridiplantae</taxon>
        <taxon>Streptophyta</taxon>
        <taxon>Embryophyta</taxon>
        <taxon>Tracheophyta</taxon>
        <taxon>Spermatophyta</taxon>
        <taxon>Magnoliopsida</taxon>
        <taxon>Liliopsida</taxon>
        <taxon>Poales</taxon>
        <taxon>Poaceae</taxon>
        <taxon>PACMAD clade</taxon>
        <taxon>Panicoideae</taxon>
        <taxon>Andropogonodae</taxon>
        <taxon>Paspaleae</taxon>
        <taxon>Paspalinae</taxon>
        <taxon>Paspalum</taxon>
    </lineage>
</organism>
<dbReference type="Gene3D" id="1.10.110.10">
    <property type="entry name" value="Plant lipid-transfer and hydrophobic proteins"/>
    <property type="match status" value="1"/>
</dbReference>
<dbReference type="SMART" id="SM00499">
    <property type="entry name" value="AAI"/>
    <property type="match status" value="1"/>
</dbReference>
<feature type="chain" id="PRO_5042825963" description="Bifunctional inhibitor/plant lipid transfer protein/seed storage helical domain-containing protein" evidence="4">
    <location>
        <begin position="22"/>
        <end position="89"/>
    </location>
</feature>
<keyword evidence="3" id="KW-0446">Lipid-binding</keyword>